<evidence type="ECO:0000256" key="1">
    <source>
        <dbReference type="SAM" id="MobiDB-lite"/>
    </source>
</evidence>
<gene>
    <name evidence="2" type="ORF">DI603_21740</name>
</gene>
<sequence>MDRLAEHIVAWHNRHPLARRIALADVHTAGVIALPFYRASALGGGLVEPVLTDEIKPEEIAPPASPEPNDAPPAEAAADEPAAATEAAPPPEPTPAAPPALAAAPAKPGALQALLARFRRSPGDEWPGFDEDLLDGLSPARMARFALAHGFAELPPGGEALPSRQVAAEPALARGGWPYTLYLMSAAVDAGPLRTRVVAGRGNPPRLAGRRLLDPRRMSIAAGVGLALLAGLIWLAWPRTPAAEADGPAPAASAPASAALPASASASEPSSVASAAASAVQQPASSADAASAPPSAAEAASAAPPPDIRPQLVDRGGRETPSLGSTLKDKPAAEDSAGSKPSEAPDATHGAGGKSTAPAQPGRPTKPDEGAPVSSTSPEAQQELKRLGQQGAPAVVALVGPAGSKEDAEAHLKRMREVLAEVDGRPDQLQADVIKTPSGWRATVWPFTTREQAQLVNAFMVARGLKTKAVNF</sequence>
<evidence type="ECO:0000313" key="2">
    <source>
        <dbReference type="EMBL" id="PZP27418.1"/>
    </source>
</evidence>
<accession>A0A2W5DA13</accession>
<name>A0A2W5DA13_9BURK</name>
<evidence type="ECO:0008006" key="4">
    <source>
        <dbReference type="Google" id="ProtNLM"/>
    </source>
</evidence>
<feature type="compositionally biased region" description="Low complexity" evidence="1">
    <location>
        <begin position="284"/>
        <end position="302"/>
    </location>
</feature>
<organism evidence="2 3">
    <name type="scientific">Roseateles depolymerans</name>
    <dbReference type="NCBI Taxonomy" id="76731"/>
    <lineage>
        <taxon>Bacteria</taxon>
        <taxon>Pseudomonadati</taxon>
        <taxon>Pseudomonadota</taxon>
        <taxon>Betaproteobacteria</taxon>
        <taxon>Burkholderiales</taxon>
        <taxon>Sphaerotilaceae</taxon>
        <taxon>Roseateles</taxon>
    </lineage>
</organism>
<dbReference type="AlphaFoldDB" id="A0A2W5DA13"/>
<feature type="region of interest" description="Disordered" evidence="1">
    <location>
        <begin position="284"/>
        <end position="388"/>
    </location>
</feature>
<feature type="compositionally biased region" description="Low complexity" evidence="1">
    <location>
        <begin position="72"/>
        <end position="87"/>
    </location>
</feature>
<dbReference type="EMBL" id="QFOD01000030">
    <property type="protein sequence ID" value="PZP27418.1"/>
    <property type="molecule type" value="Genomic_DNA"/>
</dbReference>
<dbReference type="Proteomes" id="UP000249633">
    <property type="component" value="Unassembled WGS sequence"/>
</dbReference>
<feature type="compositionally biased region" description="Pro residues" evidence="1">
    <location>
        <begin position="88"/>
        <end position="98"/>
    </location>
</feature>
<evidence type="ECO:0000313" key="3">
    <source>
        <dbReference type="Proteomes" id="UP000249633"/>
    </source>
</evidence>
<reference evidence="2 3" key="1">
    <citation type="submission" date="2017-08" db="EMBL/GenBank/DDBJ databases">
        <title>Infants hospitalized years apart are colonized by the same room-sourced microbial strains.</title>
        <authorList>
            <person name="Brooks B."/>
            <person name="Olm M.R."/>
            <person name="Firek B.A."/>
            <person name="Baker R."/>
            <person name="Thomas B.C."/>
            <person name="Morowitz M.J."/>
            <person name="Banfield J.F."/>
        </authorList>
    </citation>
    <scope>NUCLEOTIDE SEQUENCE [LARGE SCALE GENOMIC DNA]</scope>
    <source>
        <strain evidence="2">S2_012_000_R2_81</strain>
    </source>
</reference>
<proteinExistence type="predicted"/>
<feature type="region of interest" description="Disordered" evidence="1">
    <location>
        <begin position="58"/>
        <end position="104"/>
    </location>
</feature>
<comment type="caution">
    <text evidence="2">The sequence shown here is derived from an EMBL/GenBank/DDBJ whole genome shotgun (WGS) entry which is preliminary data.</text>
</comment>
<protein>
    <recommendedName>
        <fullName evidence="4">SPOR domain-containing protein</fullName>
    </recommendedName>
</protein>